<organism evidence="2 3">
    <name type="scientific">Halosaccharopolyspora lacisalsi</name>
    <dbReference type="NCBI Taxonomy" id="1000566"/>
    <lineage>
        <taxon>Bacteria</taxon>
        <taxon>Bacillati</taxon>
        <taxon>Actinomycetota</taxon>
        <taxon>Actinomycetes</taxon>
        <taxon>Pseudonocardiales</taxon>
        <taxon>Pseudonocardiaceae</taxon>
        <taxon>Halosaccharopolyspora</taxon>
    </lineage>
</organism>
<evidence type="ECO:0000313" key="3">
    <source>
        <dbReference type="Proteomes" id="UP000569329"/>
    </source>
</evidence>
<gene>
    <name evidence="2" type="ORF">FHX42_001178</name>
</gene>
<evidence type="ECO:0000259" key="1">
    <source>
        <dbReference type="SMART" id="SM00966"/>
    </source>
</evidence>
<keyword evidence="3" id="KW-1185">Reference proteome</keyword>
<proteinExistence type="predicted"/>
<comment type="caution">
    <text evidence="2">The sequence shown here is derived from an EMBL/GenBank/DDBJ whole genome shotgun (WGS) entry which is preliminary data.</text>
</comment>
<name>A0A839DSX6_9PSEU</name>
<dbReference type="RefSeq" id="WP_328795917.1">
    <property type="nucleotide sequence ID" value="NZ_JACGWZ010000001.1"/>
</dbReference>
<dbReference type="Proteomes" id="UP000569329">
    <property type="component" value="Unassembled WGS sequence"/>
</dbReference>
<evidence type="ECO:0000313" key="2">
    <source>
        <dbReference type="EMBL" id="MBA8823849.1"/>
    </source>
</evidence>
<protein>
    <submittedName>
        <fullName evidence="2">Antitoxin component of MazEF toxin-antitoxin module</fullName>
    </submittedName>
</protein>
<dbReference type="GO" id="GO:0003677">
    <property type="term" value="F:DNA binding"/>
    <property type="evidence" value="ECO:0007669"/>
    <property type="project" value="InterPro"/>
</dbReference>
<accession>A0A839DSX6</accession>
<reference evidence="2 3" key="1">
    <citation type="submission" date="2020-07" db="EMBL/GenBank/DDBJ databases">
        <title>Sequencing the genomes of 1000 actinobacteria strains.</title>
        <authorList>
            <person name="Klenk H.-P."/>
        </authorList>
    </citation>
    <scope>NUCLEOTIDE SEQUENCE [LARGE SCALE GENOMIC DNA]</scope>
    <source>
        <strain evidence="2 3">DSM 45975</strain>
    </source>
</reference>
<dbReference type="InterPro" id="IPR007159">
    <property type="entry name" value="SpoVT-AbrB_dom"/>
</dbReference>
<dbReference type="EMBL" id="JACGWZ010000001">
    <property type="protein sequence ID" value="MBA8823849.1"/>
    <property type="molecule type" value="Genomic_DNA"/>
</dbReference>
<sequence>MSDEIVSAVVPSGAGVAEAGRRAAGVVRSLPVAEVPVPTSEPTMVYGMGRVDASGRISQRALVRALGWQPGQRVAVELVAGSVLVRPDAAGTVVLGGKPYVVLPAAVRLRCGVRAGDAVLVAARLDRGVLVVHPLSVVDGWLAEHHAGLLGGEVW</sequence>
<feature type="domain" description="SpoVT-AbrB" evidence="1">
    <location>
        <begin position="93"/>
        <end position="139"/>
    </location>
</feature>
<dbReference type="AlphaFoldDB" id="A0A839DSX6"/>
<dbReference type="SMART" id="SM00966">
    <property type="entry name" value="SpoVT_AbrB"/>
    <property type="match status" value="2"/>
</dbReference>
<feature type="domain" description="SpoVT-AbrB" evidence="1">
    <location>
        <begin position="49"/>
        <end position="91"/>
    </location>
</feature>